<evidence type="ECO:0000259" key="1">
    <source>
        <dbReference type="Pfam" id="PF25181"/>
    </source>
</evidence>
<evidence type="ECO:0000313" key="2">
    <source>
        <dbReference type="EMBL" id="PVX84343.1"/>
    </source>
</evidence>
<protein>
    <recommendedName>
        <fullName evidence="1">Bbp19-like phage domain-containing protein</fullName>
    </recommendedName>
</protein>
<name>A0ABX5KPL2_9BURK</name>
<reference evidence="2 3" key="1">
    <citation type="submission" date="2018-05" db="EMBL/GenBank/DDBJ databases">
        <title>Genomic Encyclopedia of Type Strains, Phase IV (KMG-V): Genome sequencing to study the core and pangenomes of soil and plant-associated prokaryotes.</title>
        <authorList>
            <person name="Whitman W."/>
        </authorList>
    </citation>
    <scope>NUCLEOTIDE SEQUENCE [LARGE SCALE GENOMIC DNA]</scope>
    <source>
        <strain evidence="2 3">SCZa-39</strain>
    </source>
</reference>
<feature type="domain" description="Bbp19-like phage" evidence="1">
    <location>
        <begin position="18"/>
        <end position="92"/>
    </location>
</feature>
<gene>
    <name evidence="2" type="ORF">C7402_105184</name>
</gene>
<dbReference type="RefSeq" id="WP_116610901.1">
    <property type="nucleotide sequence ID" value="NZ_QEOB01000005.1"/>
</dbReference>
<evidence type="ECO:0000313" key="3">
    <source>
        <dbReference type="Proteomes" id="UP000245712"/>
    </source>
</evidence>
<dbReference type="InterPro" id="IPR057447">
    <property type="entry name" value="Bbp19-like_phage"/>
</dbReference>
<comment type="caution">
    <text evidence="2">The sequence shown here is derived from an EMBL/GenBank/DDBJ whole genome shotgun (WGS) entry which is preliminary data.</text>
</comment>
<accession>A0ABX5KPL2</accession>
<dbReference type="EMBL" id="QEOB01000005">
    <property type="protein sequence ID" value="PVX84343.1"/>
    <property type="molecule type" value="Genomic_DNA"/>
</dbReference>
<dbReference type="Pfam" id="PF25181">
    <property type="entry name" value="Phage_Bbp19"/>
    <property type="match status" value="1"/>
</dbReference>
<sequence length="106" mass="12322">MRRTMNRFLRFFNRRAQYRACFTDQRGKLTAAGEAVLRDLAEFCRAERSILTLSPISRTVDTHATMVAEGRREVYVRILQILRMTDAQLNSLKDEAPDDLDEVDAR</sequence>
<dbReference type="Proteomes" id="UP000245712">
    <property type="component" value="Unassembled WGS sequence"/>
</dbReference>
<organism evidence="2 3">
    <name type="scientific">Paraburkholderia unamae</name>
    <dbReference type="NCBI Taxonomy" id="219649"/>
    <lineage>
        <taxon>Bacteria</taxon>
        <taxon>Pseudomonadati</taxon>
        <taxon>Pseudomonadota</taxon>
        <taxon>Betaproteobacteria</taxon>
        <taxon>Burkholderiales</taxon>
        <taxon>Burkholderiaceae</taxon>
        <taxon>Paraburkholderia</taxon>
    </lineage>
</organism>
<keyword evidence="3" id="KW-1185">Reference proteome</keyword>
<proteinExistence type="predicted"/>